<keyword evidence="4" id="KW-0963">Cytoplasm</keyword>
<dbReference type="NCBIfam" id="NF009905">
    <property type="entry name" value="PRK13368.1"/>
    <property type="match status" value="1"/>
</dbReference>
<dbReference type="GO" id="GO:0033468">
    <property type="term" value="P:CMP-keto-3-deoxy-D-manno-octulosonic acid biosynthetic process"/>
    <property type="evidence" value="ECO:0007669"/>
    <property type="project" value="UniProtKB-UniRule"/>
</dbReference>
<name>E8T6A2_THEA1</name>
<evidence type="ECO:0000256" key="2">
    <source>
        <dbReference type="ARBA" id="ARBA00022695"/>
    </source>
</evidence>
<dbReference type="RefSeq" id="WP_013537472.1">
    <property type="nucleotide sequence ID" value="NC_014926.1"/>
</dbReference>
<sequence length="245" mass="27252">MNRLVVVIPARIGSTRLPRKPLIRLAGKPLIWWVVKRAKLFTDNVLVATDSVEVARVAKEAGARAAMTPSELPSGTDRVYRAVKGIECRFVINLQGDEPLVTPEHLKAVLKGLEAGANFSTVATPFRSAEEVKDPSKVKVVTDSSGFALYFSRSPIPYTRDGEIEPGNYLKHLGIYGYTKEALEKFVNWPVGRLEGLEKLEQLRILENGERIKVELVEKELHGVDTPRDVEKVNKILEKELADGL</sequence>
<evidence type="ECO:0000256" key="1">
    <source>
        <dbReference type="ARBA" id="ARBA00022679"/>
    </source>
</evidence>
<dbReference type="OrthoDB" id="9815559at2"/>
<dbReference type="KEGG" id="tam:Theam_0719"/>
<dbReference type="InterPro" id="IPR029044">
    <property type="entry name" value="Nucleotide-diphossugar_trans"/>
</dbReference>
<dbReference type="AlphaFoldDB" id="E8T6A2"/>
<dbReference type="eggNOG" id="COG1212">
    <property type="taxonomic scope" value="Bacteria"/>
</dbReference>
<protein>
    <recommendedName>
        <fullName evidence="4">3-deoxy-manno-octulosonate cytidylyltransferase</fullName>
        <ecNumber evidence="4">2.7.7.38</ecNumber>
    </recommendedName>
    <alternativeName>
        <fullName evidence="4">CMP-2-keto-3-deoxyoctulosonic acid synthase</fullName>
        <shortName evidence="4">CKS</shortName>
        <shortName evidence="4">CMP-KDO synthase</shortName>
    </alternativeName>
</protein>
<evidence type="ECO:0000313" key="5">
    <source>
        <dbReference type="EMBL" id="ADU96686.1"/>
    </source>
</evidence>
<keyword evidence="1 4" id="KW-0808">Transferase</keyword>
<comment type="similarity">
    <text evidence="4">Belongs to the KdsB family.</text>
</comment>
<organism evidence="5 6">
    <name type="scientific">Thermovibrio ammonificans (strain DSM 15698 / JCM 12110 / HB-1)</name>
    <dbReference type="NCBI Taxonomy" id="648996"/>
    <lineage>
        <taxon>Bacteria</taxon>
        <taxon>Pseudomonadati</taxon>
        <taxon>Aquificota</taxon>
        <taxon>Aquificia</taxon>
        <taxon>Desulfurobacteriales</taxon>
        <taxon>Desulfurobacteriaceae</taxon>
        <taxon>Thermovibrio</taxon>
    </lineage>
</organism>
<dbReference type="NCBIfam" id="TIGR00466">
    <property type="entry name" value="kdsB"/>
    <property type="match status" value="1"/>
</dbReference>
<comment type="pathway">
    <text evidence="4">Bacterial outer membrane biogenesis; lipopolysaccharide biosynthesis.</text>
</comment>
<comment type="function">
    <text evidence="4">Activates KDO (a required 8-carbon sugar) for incorporation into bacterial lipopolysaccharide in Gram-negative bacteria.</text>
</comment>
<proteinExistence type="inferred from homology"/>
<dbReference type="SUPFAM" id="SSF53448">
    <property type="entry name" value="Nucleotide-diphospho-sugar transferases"/>
    <property type="match status" value="1"/>
</dbReference>
<keyword evidence="3 4" id="KW-0448">Lipopolysaccharide biosynthesis</keyword>
<dbReference type="Proteomes" id="UP000006362">
    <property type="component" value="Chromosome"/>
</dbReference>
<dbReference type="InterPro" id="IPR004528">
    <property type="entry name" value="KdsB"/>
</dbReference>
<dbReference type="GO" id="GO:0005829">
    <property type="term" value="C:cytosol"/>
    <property type="evidence" value="ECO:0007669"/>
    <property type="project" value="TreeGrafter"/>
</dbReference>
<keyword evidence="2 4" id="KW-0548">Nucleotidyltransferase</keyword>
<reference evidence="5" key="1">
    <citation type="submission" date="2011-01" db="EMBL/GenBank/DDBJ databases">
        <title>Complete sequence of chromosome of Thermovibrio ammonificans HB-1.</title>
        <authorList>
            <consortium name="US DOE Joint Genome Institute"/>
            <person name="Lucas S."/>
            <person name="Copeland A."/>
            <person name="Lapidus A."/>
            <person name="Cheng J.-F."/>
            <person name="Goodwin L."/>
            <person name="Pitluck S."/>
            <person name="Davenport K."/>
            <person name="Detter J.C."/>
            <person name="Han C."/>
            <person name="Tapia R."/>
            <person name="Land M."/>
            <person name="Hauser L."/>
            <person name="Kyrpides N."/>
            <person name="Ivanova N."/>
            <person name="Ovchinnikova G."/>
            <person name="Vetriani C."/>
            <person name="Woyke T."/>
        </authorList>
    </citation>
    <scope>NUCLEOTIDE SEQUENCE [LARGE SCALE GENOMIC DNA]</scope>
    <source>
        <strain evidence="5">HB-1</strain>
    </source>
</reference>
<comment type="catalytic activity">
    <reaction evidence="4">
        <text>3-deoxy-alpha-D-manno-oct-2-ulosonate + CTP = CMP-3-deoxy-beta-D-manno-octulosonate + diphosphate</text>
        <dbReference type="Rhea" id="RHEA:23448"/>
        <dbReference type="ChEBI" id="CHEBI:33019"/>
        <dbReference type="ChEBI" id="CHEBI:37563"/>
        <dbReference type="ChEBI" id="CHEBI:85986"/>
        <dbReference type="ChEBI" id="CHEBI:85987"/>
        <dbReference type="EC" id="2.7.7.38"/>
    </reaction>
</comment>
<evidence type="ECO:0000256" key="3">
    <source>
        <dbReference type="ARBA" id="ARBA00022985"/>
    </source>
</evidence>
<dbReference type="NCBIfam" id="NF003952">
    <property type="entry name" value="PRK05450.1-5"/>
    <property type="match status" value="1"/>
</dbReference>
<accession>E8T6A2</accession>
<evidence type="ECO:0000256" key="4">
    <source>
        <dbReference type="HAMAP-Rule" id="MF_00057"/>
    </source>
</evidence>
<keyword evidence="6" id="KW-1185">Reference proteome</keyword>
<dbReference type="UniPathway" id="UPA00358">
    <property type="reaction ID" value="UER00476"/>
</dbReference>
<dbReference type="Gene3D" id="3.90.550.10">
    <property type="entry name" value="Spore Coat Polysaccharide Biosynthesis Protein SpsA, Chain A"/>
    <property type="match status" value="1"/>
</dbReference>
<gene>
    <name evidence="4" type="primary">kdsB</name>
    <name evidence="5" type="ordered locus">Theam_0719</name>
</gene>
<comment type="subcellular location">
    <subcellularLocation>
        <location evidence="4">Cytoplasm</location>
    </subcellularLocation>
</comment>
<dbReference type="GO" id="GO:0009103">
    <property type="term" value="P:lipopolysaccharide biosynthetic process"/>
    <property type="evidence" value="ECO:0007669"/>
    <property type="project" value="UniProtKB-UniRule"/>
</dbReference>
<dbReference type="EC" id="2.7.7.38" evidence="4"/>
<dbReference type="UniPathway" id="UPA00030"/>
<dbReference type="Pfam" id="PF02348">
    <property type="entry name" value="CTP_transf_3"/>
    <property type="match status" value="1"/>
</dbReference>
<dbReference type="CDD" id="cd02517">
    <property type="entry name" value="CMP-KDO-Synthetase"/>
    <property type="match status" value="1"/>
</dbReference>
<dbReference type="HAMAP" id="MF_00057">
    <property type="entry name" value="KdsB"/>
    <property type="match status" value="1"/>
</dbReference>
<evidence type="ECO:0000313" key="6">
    <source>
        <dbReference type="Proteomes" id="UP000006362"/>
    </source>
</evidence>
<dbReference type="EMBL" id="CP002444">
    <property type="protein sequence ID" value="ADU96686.1"/>
    <property type="molecule type" value="Genomic_DNA"/>
</dbReference>
<dbReference type="GO" id="GO:0008690">
    <property type="term" value="F:3-deoxy-manno-octulosonate cytidylyltransferase activity"/>
    <property type="evidence" value="ECO:0007669"/>
    <property type="project" value="UniProtKB-UniRule"/>
</dbReference>
<dbReference type="PANTHER" id="PTHR42866">
    <property type="entry name" value="3-DEOXY-MANNO-OCTULOSONATE CYTIDYLYLTRANSFERASE"/>
    <property type="match status" value="1"/>
</dbReference>
<dbReference type="PANTHER" id="PTHR42866:SF2">
    <property type="entry name" value="3-DEOXY-MANNO-OCTULOSONATE CYTIDYLYLTRANSFERASE, MITOCHONDRIAL"/>
    <property type="match status" value="1"/>
</dbReference>
<comment type="pathway">
    <text evidence="4">Nucleotide-sugar biosynthesis; CMP-3-deoxy-D-manno-octulosonate biosynthesis; CMP-3-deoxy-D-manno-octulosonate from 3-deoxy-D-manno-octulosonate and CTP: step 1/1.</text>
</comment>
<dbReference type="STRING" id="648996.Theam_0719"/>
<dbReference type="InterPro" id="IPR003329">
    <property type="entry name" value="Cytidylyl_trans"/>
</dbReference>
<dbReference type="HOGENOM" id="CLU_065038_0_1_0"/>